<protein>
    <submittedName>
        <fullName evidence="2">Uncharacterized protein</fullName>
    </submittedName>
</protein>
<evidence type="ECO:0000313" key="3">
    <source>
        <dbReference type="Proteomes" id="UP000785679"/>
    </source>
</evidence>
<accession>A0A8J8NVL7</accession>
<gene>
    <name evidence="2" type="ORF">FGO68_gene3494</name>
</gene>
<dbReference type="EMBL" id="RRYP01006423">
    <property type="protein sequence ID" value="TNV81210.1"/>
    <property type="molecule type" value="Genomic_DNA"/>
</dbReference>
<sequence length="595" mass="68295">MKTAKYYRENSKKFDQKGKLQANGGAGRISGSHLARVSSLTQLSSQQYQRYSVTGSSSLTPKLNQMRKHMIATGGGLASQNGQAISDFQNAFSQDKRESQQDFTMFSLKTALNRSSHSPIKFNKLGRTLIDSETGLGGSTMEGESKNKSPHGGGGGYQVFHHEESQAGASTDQMQVFVLDGLKNRKWSQLTGANILDQKRDANTFSTPNLPLQDRELITEGEENLSDRDEFAESVKNEAKKLETRISENYTADGPQSNKHTEQQSNRKANQEVHFKSRLQKSKSQRSSSPHNEKSIPQTNKYEVLQQKWQQYMATELYRIQRQLADRQVSPLKRIADQRRFYGKFDEGRSLTPQFKLGMGDKQQQRLSSPNSPARQAFQIRKYNLNSSMVHKMNANPSGQEYLNVSTRSPSPETQGFTIIDEHNSFSKHNKIYHTMRAKDDQQLTLLQEHNKIREMNEREERVTMSMLPNYSKLQNIPFGTNQCESSPKHSLDKRRVASTSKEKFWRDHLATNIQVFTGFRLIEMQDKEREVHHTLKQHYGDKRFSSRVSIKYADQREEVEPYKSRYSVGPEAEFVSQHRIKNFHNTKYILSINE</sequence>
<dbReference type="OrthoDB" id="10679053at2759"/>
<feature type="compositionally biased region" description="Polar residues" evidence="1">
    <location>
        <begin position="247"/>
        <end position="268"/>
    </location>
</feature>
<organism evidence="2 3">
    <name type="scientific">Halteria grandinella</name>
    <dbReference type="NCBI Taxonomy" id="5974"/>
    <lineage>
        <taxon>Eukaryota</taxon>
        <taxon>Sar</taxon>
        <taxon>Alveolata</taxon>
        <taxon>Ciliophora</taxon>
        <taxon>Intramacronucleata</taxon>
        <taxon>Spirotrichea</taxon>
        <taxon>Stichotrichia</taxon>
        <taxon>Sporadotrichida</taxon>
        <taxon>Halteriidae</taxon>
        <taxon>Halteria</taxon>
    </lineage>
</organism>
<dbReference type="Proteomes" id="UP000785679">
    <property type="component" value="Unassembled WGS sequence"/>
</dbReference>
<feature type="region of interest" description="Disordered" evidence="1">
    <location>
        <begin position="246"/>
        <end position="300"/>
    </location>
</feature>
<reference evidence="2" key="1">
    <citation type="submission" date="2019-06" db="EMBL/GenBank/DDBJ databases">
        <authorList>
            <person name="Zheng W."/>
        </authorList>
    </citation>
    <scope>NUCLEOTIDE SEQUENCE</scope>
    <source>
        <strain evidence="2">QDHG01</strain>
    </source>
</reference>
<name>A0A8J8NVL7_HALGN</name>
<evidence type="ECO:0000313" key="2">
    <source>
        <dbReference type="EMBL" id="TNV81210.1"/>
    </source>
</evidence>
<proteinExistence type="predicted"/>
<keyword evidence="3" id="KW-1185">Reference proteome</keyword>
<feature type="region of interest" description="Disordered" evidence="1">
    <location>
        <begin position="1"/>
        <end position="27"/>
    </location>
</feature>
<feature type="compositionally biased region" description="Basic and acidic residues" evidence="1">
    <location>
        <begin position="1"/>
        <end position="18"/>
    </location>
</feature>
<evidence type="ECO:0000256" key="1">
    <source>
        <dbReference type="SAM" id="MobiDB-lite"/>
    </source>
</evidence>
<comment type="caution">
    <text evidence="2">The sequence shown here is derived from an EMBL/GenBank/DDBJ whole genome shotgun (WGS) entry which is preliminary data.</text>
</comment>
<dbReference type="AlphaFoldDB" id="A0A8J8NVL7"/>
<feature type="region of interest" description="Disordered" evidence="1">
    <location>
        <begin position="133"/>
        <end position="157"/>
    </location>
</feature>